<proteinExistence type="inferred from homology"/>
<dbReference type="Gene3D" id="2.30.30.60">
    <property type="match status" value="1"/>
</dbReference>
<dbReference type="InterPro" id="IPR006685">
    <property type="entry name" value="MscS_channel_2nd"/>
</dbReference>
<dbReference type="Proteomes" id="UP001501337">
    <property type="component" value="Unassembled WGS sequence"/>
</dbReference>
<gene>
    <name evidence="8" type="ORF">GCM10022278_27150</name>
</gene>
<dbReference type="InterPro" id="IPR010920">
    <property type="entry name" value="LSM_dom_sf"/>
</dbReference>
<reference evidence="9" key="1">
    <citation type="journal article" date="2019" name="Int. J. Syst. Evol. Microbiol.">
        <title>The Global Catalogue of Microorganisms (GCM) 10K type strain sequencing project: providing services to taxonomists for standard genome sequencing and annotation.</title>
        <authorList>
            <consortium name="The Broad Institute Genomics Platform"/>
            <consortium name="The Broad Institute Genome Sequencing Center for Infectious Disease"/>
            <person name="Wu L."/>
            <person name="Ma J."/>
        </authorList>
    </citation>
    <scope>NUCLEOTIDE SEQUENCE [LARGE SCALE GENOMIC DNA]</scope>
    <source>
        <strain evidence="9">JCM 17555</strain>
    </source>
</reference>
<evidence type="ECO:0000259" key="7">
    <source>
        <dbReference type="Pfam" id="PF00924"/>
    </source>
</evidence>
<evidence type="ECO:0000256" key="4">
    <source>
        <dbReference type="ARBA" id="ARBA00022989"/>
    </source>
</evidence>
<feature type="domain" description="Mechanosensitive ion channel MscS" evidence="7">
    <location>
        <begin position="109"/>
        <end position="175"/>
    </location>
</feature>
<comment type="subcellular location">
    <subcellularLocation>
        <location evidence="6">Cell inner membrane</location>
        <topology evidence="6">Multi-pass membrane protein</topology>
    </subcellularLocation>
    <subcellularLocation>
        <location evidence="1">Membrane</location>
        <topology evidence="1">Multi-pass membrane protein</topology>
    </subcellularLocation>
</comment>
<keyword evidence="6" id="KW-1003">Cell membrane</keyword>
<organism evidence="8 9">
    <name type="scientific">Allohahella marinimesophila</name>
    <dbReference type="NCBI Taxonomy" id="1054972"/>
    <lineage>
        <taxon>Bacteria</taxon>
        <taxon>Pseudomonadati</taxon>
        <taxon>Pseudomonadota</taxon>
        <taxon>Gammaproteobacteria</taxon>
        <taxon>Oceanospirillales</taxon>
        <taxon>Hahellaceae</taxon>
        <taxon>Allohahella</taxon>
    </lineage>
</organism>
<sequence length="277" mass="30337">MTMAAVDEGRQKAAQLLNDFQDISLAKVALIVVGTWIAILIVRRVLPYLAERGPNQLRLYLLGAVPIIRLFLLTAAFLWVIPIIFNINFQNFLVIAGAASVAIGFAFKDYVSSLIAGMVAIFERPYRPGDWVKIDGDYGEVTSVGMRALRIRTADDDAITVPHDRLWSNNIINSNDGTRTLMCVAEFYVAPDHDAAVVREALSDVALTSAYLEYAKPVVVMLKQSPLGTHYRLKAYPFDMRDQFSFISDLTVRGKKAIVDAGGVEVATAGNVAVGVA</sequence>
<keyword evidence="6" id="KW-0407">Ion channel</keyword>
<dbReference type="EMBL" id="BAABBO010000011">
    <property type="protein sequence ID" value="GAA3967974.1"/>
    <property type="molecule type" value="Genomic_DNA"/>
</dbReference>
<dbReference type="InterPro" id="IPR023408">
    <property type="entry name" value="MscS_beta-dom_sf"/>
</dbReference>
<dbReference type="Pfam" id="PF00924">
    <property type="entry name" value="MS_channel_2nd"/>
    <property type="match status" value="1"/>
</dbReference>
<keyword evidence="4 6" id="KW-1133">Transmembrane helix</keyword>
<feature type="transmembrane region" description="Helical" evidence="6">
    <location>
        <begin position="87"/>
        <end position="107"/>
    </location>
</feature>
<name>A0ABP7PNS3_9GAMM</name>
<keyword evidence="9" id="KW-1185">Reference proteome</keyword>
<comment type="function">
    <text evidence="6">Mechanosensitive channel that participates in the regulation of osmotic pressure changes within the cell, opening in response to stretch forces in the membrane lipid bilayer, without the need for other proteins. Contributes to normal resistance to hypoosmotic shock. Forms an ion channel of 1.0 nanosiemens conductance with a slight preference for anions.</text>
</comment>
<dbReference type="InterPro" id="IPR045275">
    <property type="entry name" value="MscS_archaea/bacteria_type"/>
</dbReference>
<dbReference type="Gene3D" id="1.10.287.1260">
    <property type="match status" value="1"/>
</dbReference>
<feature type="transmembrane region" description="Helical" evidence="6">
    <location>
        <begin position="58"/>
        <end position="81"/>
    </location>
</feature>
<evidence type="ECO:0000256" key="5">
    <source>
        <dbReference type="ARBA" id="ARBA00023136"/>
    </source>
</evidence>
<comment type="caution">
    <text evidence="6">Lacks conserved residue(s) required for the propagation of feature annotation.</text>
</comment>
<keyword evidence="3 6" id="KW-0812">Transmembrane</keyword>
<evidence type="ECO:0000256" key="2">
    <source>
        <dbReference type="ARBA" id="ARBA00008017"/>
    </source>
</evidence>
<keyword evidence="6" id="KW-0997">Cell inner membrane</keyword>
<evidence type="ECO:0000313" key="8">
    <source>
        <dbReference type="EMBL" id="GAA3967974.1"/>
    </source>
</evidence>
<comment type="caution">
    <text evidence="8">The sequence shown here is derived from an EMBL/GenBank/DDBJ whole genome shotgun (WGS) entry which is preliminary data.</text>
</comment>
<feature type="transmembrane region" description="Helical" evidence="6">
    <location>
        <begin position="25"/>
        <end position="46"/>
    </location>
</feature>
<comment type="subunit">
    <text evidence="6">Homoheptamer.</text>
</comment>
<protein>
    <recommendedName>
        <fullName evidence="6">Small-conductance mechanosensitive channel</fullName>
    </recommendedName>
</protein>
<dbReference type="PANTHER" id="PTHR30221">
    <property type="entry name" value="SMALL-CONDUCTANCE MECHANOSENSITIVE CHANNEL"/>
    <property type="match status" value="1"/>
</dbReference>
<evidence type="ECO:0000313" key="9">
    <source>
        <dbReference type="Proteomes" id="UP001501337"/>
    </source>
</evidence>
<comment type="similarity">
    <text evidence="2 6">Belongs to the MscS (TC 1.A.23) family.</text>
</comment>
<evidence type="ECO:0000256" key="6">
    <source>
        <dbReference type="RuleBase" id="RU369025"/>
    </source>
</evidence>
<keyword evidence="6" id="KW-0813">Transport</keyword>
<dbReference type="PANTHER" id="PTHR30221:SF1">
    <property type="entry name" value="SMALL-CONDUCTANCE MECHANOSENSITIVE CHANNEL"/>
    <property type="match status" value="1"/>
</dbReference>
<evidence type="ECO:0000256" key="1">
    <source>
        <dbReference type="ARBA" id="ARBA00004141"/>
    </source>
</evidence>
<dbReference type="InterPro" id="IPR011014">
    <property type="entry name" value="MscS_channel_TM-2"/>
</dbReference>
<evidence type="ECO:0000256" key="3">
    <source>
        <dbReference type="ARBA" id="ARBA00022692"/>
    </source>
</evidence>
<dbReference type="SUPFAM" id="SSF50182">
    <property type="entry name" value="Sm-like ribonucleoproteins"/>
    <property type="match status" value="1"/>
</dbReference>
<dbReference type="SUPFAM" id="SSF82861">
    <property type="entry name" value="Mechanosensitive channel protein MscS (YggB), transmembrane region"/>
    <property type="match status" value="1"/>
</dbReference>
<keyword evidence="5 6" id="KW-0472">Membrane</keyword>
<accession>A0ABP7PNS3</accession>
<keyword evidence="6" id="KW-0406">Ion transport</keyword>